<evidence type="ECO:0000313" key="3">
    <source>
        <dbReference type="Proteomes" id="UP001205185"/>
    </source>
</evidence>
<evidence type="ECO:0000256" key="1">
    <source>
        <dbReference type="SAM" id="MobiDB-lite"/>
    </source>
</evidence>
<dbReference type="Proteomes" id="UP001205185">
    <property type="component" value="Unassembled WGS sequence"/>
</dbReference>
<accession>A0ABT1IFM8</accession>
<feature type="compositionally biased region" description="Basic and acidic residues" evidence="1">
    <location>
        <begin position="107"/>
        <end position="116"/>
    </location>
</feature>
<feature type="region of interest" description="Disordered" evidence="1">
    <location>
        <begin position="28"/>
        <end position="116"/>
    </location>
</feature>
<proteinExistence type="predicted"/>
<dbReference type="RefSeq" id="WP_344800006.1">
    <property type="nucleotide sequence ID" value="NZ_BAAAVB010000005.1"/>
</dbReference>
<protein>
    <submittedName>
        <fullName evidence="2">Uncharacterized protein</fullName>
    </submittedName>
</protein>
<name>A0ABT1IFM8_9PSEU</name>
<dbReference type="EMBL" id="JAMTCO010000009">
    <property type="protein sequence ID" value="MCP2271448.1"/>
    <property type="molecule type" value="Genomic_DNA"/>
</dbReference>
<sequence length="116" mass="12395">MGGAGSRCGCRRGGGKEAIDAANAACRKHLPNGGDPGKPSPEMVEQSREMARCMRENGVPDFPDPDETGGIRIEADKDGGLNPESPEFKAAEQKCDRFLPKPADGQQPRRETRSEG</sequence>
<feature type="compositionally biased region" description="Basic and acidic residues" evidence="1">
    <location>
        <begin position="45"/>
        <end position="55"/>
    </location>
</feature>
<gene>
    <name evidence="2" type="ORF">LV75_003962</name>
</gene>
<comment type="caution">
    <text evidence="2">The sequence shown here is derived from an EMBL/GenBank/DDBJ whole genome shotgun (WGS) entry which is preliminary data.</text>
</comment>
<organism evidence="2 3">
    <name type="scientific">Actinokineospora diospyrosa</name>
    <dbReference type="NCBI Taxonomy" id="103728"/>
    <lineage>
        <taxon>Bacteria</taxon>
        <taxon>Bacillati</taxon>
        <taxon>Actinomycetota</taxon>
        <taxon>Actinomycetes</taxon>
        <taxon>Pseudonocardiales</taxon>
        <taxon>Pseudonocardiaceae</taxon>
        <taxon>Actinokineospora</taxon>
    </lineage>
</organism>
<feature type="compositionally biased region" description="Basic and acidic residues" evidence="1">
    <location>
        <begin position="86"/>
        <end position="99"/>
    </location>
</feature>
<reference evidence="2 3" key="1">
    <citation type="submission" date="2022-06" db="EMBL/GenBank/DDBJ databases">
        <title>Genomic Encyclopedia of Archaeal and Bacterial Type Strains, Phase II (KMG-II): from individual species to whole genera.</title>
        <authorList>
            <person name="Goeker M."/>
        </authorList>
    </citation>
    <scope>NUCLEOTIDE SEQUENCE [LARGE SCALE GENOMIC DNA]</scope>
    <source>
        <strain evidence="2 3">DSM 44255</strain>
    </source>
</reference>
<evidence type="ECO:0000313" key="2">
    <source>
        <dbReference type="EMBL" id="MCP2271448.1"/>
    </source>
</evidence>
<keyword evidence="3" id="KW-1185">Reference proteome</keyword>